<dbReference type="InterPro" id="IPR013785">
    <property type="entry name" value="Aldolase_TIM"/>
</dbReference>
<dbReference type="GO" id="GO:0003938">
    <property type="term" value="F:IMP dehydrogenase activity"/>
    <property type="evidence" value="ECO:0007669"/>
    <property type="project" value="InterPro"/>
</dbReference>
<comment type="caution">
    <text evidence="3">The sequence shown here is derived from an EMBL/GenBank/DDBJ whole genome shotgun (WGS) entry which is preliminary data.</text>
</comment>
<sequence>MDKSKIVAEGITFDDVLLMPAKSDFVPSQAETSTQLTNNIRINIPIVSAAMDTVTEAALAIALAQEGGIGIIHKNLSVEAQKRE</sequence>
<comment type="similarity">
    <text evidence="1">Belongs to the IMPDH/GMPR family.</text>
</comment>
<gene>
    <name evidence="3" type="ORF">S03H2_62605</name>
</gene>
<name>X1JA37_9ZZZZ</name>
<evidence type="ECO:0000259" key="2">
    <source>
        <dbReference type="Pfam" id="PF00478"/>
    </source>
</evidence>
<dbReference type="InterPro" id="IPR001093">
    <property type="entry name" value="IMP_DH_GMPRt"/>
</dbReference>
<feature type="non-terminal residue" evidence="3">
    <location>
        <position position="84"/>
    </location>
</feature>
<dbReference type="PANTHER" id="PTHR11911:SF111">
    <property type="entry name" value="INOSINE-5'-MONOPHOSPHATE DEHYDROGENASE"/>
    <property type="match status" value="1"/>
</dbReference>
<evidence type="ECO:0000313" key="3">
    <source>
        <dbReference type="EMBL" id="GAH78365.1"/>
    </source>
</evidence>
<dbReference type="Gene3D" id="3.20.20.70">
    <property type="entry name" value="Aldolase class I"/>
    <property type="match status" value="1"/>
</dbReference>
<evidence type="ECO:0000256" key="1">
    <source>
        <dbReference type="ARBA" id="ARBA00005502"/>
    </source>
</evidence>
<dbReference type="AlphaFoldDB" id="X1JA37"/>
<organism evidence="3">
    <name type="scientific">marine sediment metagenome</name>
    <dbReference type="NCBI Taxonomy" id="412755"/>
    <lineage>
        <taxon>unclassified sequences</taxon>
        <taxon>metagenomes</taxon>
        <taxon>ecological metagenomes</taxon>
    </lineage>
</organism>
<dbReference type="GO" id="GO:0006183">
    <property type="term" value="P:GTP biosynthetic process"/>
    <property type="evidence" value="ECO:0007669"/>
    <property type="project" value="TreeGrafter"/>
</dbReference>
<dbReference type="SMART" id="SM01240">
    <property type="entry name" value="IMPDH"/>
    <property type="match status" value="1"/>
</dbReference>
<reference evidence="3" key="1">
    <citation type="journal article" date="2014" name="Front. Microbiol.">
        <title>High frequency of phylogenetically diverse reductive dehalogenase-homologous genes in deep subseafloor sedimentary metagenomes.</title>
        <authorList>
            <person name="Kawai M."/>
            <person name="Futagami T."/>
            <person name="Toyoda A."/>
            <person name="Takaki Y."/>
            <person name="Nishi S."/>
            <person name="Hori S."/>
            <person name="Arai W."/>
            <person name="Tsubouchi T."/>
            <person name="Morono Y."/>
            <person name="Uchiyama I."/>
            <person name="Ito T."/>
            <person name="Fujiyama A."/>
            <person name="Inagaki F."/>
            <person name="Takami H."/>
        </authorList>
    </citation>
    <scope>NUCLEOTIDE SEQUENCE</scope>
    <source>
        <strain evidence="3">Expedition CK06-06</strain>
    </source>
</reference>
<proteinExistence type="inferred from homology"/>
<dbReference type="InterPro" id="IPR005990">
    <property type="entry name" value="IMP_DH"/>
</dbReference>
<dbReference type="PANTHER" id="PTHR11911">
    <property type="entry name" value="INOSINE-5-MONOPHOSPHATE DEHYDROGENASE RELATED"/>
    <property type="match status" value="1"/>
</dbReference>
<accession>X1JA37</accession>
<dbReference type="EMBL" id="BARU01040501">
    <property type="protein sequence ID" value="GAH78365.1"/>
    <property type="molecule type" value="Genomic_DNA"/>
</dbReference>
<feature type="domain" description="IMP dehydrogenase/GMP reductase" evidence="2">
    <location>
        <begin position="10"/>
        <end position="83"/>
    </location>
</feature>
<dbReference type="Pfam" id="PF00478">
    <property type="entry name" value="IMPDH"/>
    <property type="match status" value="1"/>
</dbReference>
<dbReference type="SUPFAM" id="SSF51412">
    <property type="entry name" value="Inosine monophosphate dehydrogenase (IMPDH)"/>
    <property type="match status" value="1"/>
</dbReference>
<protein>
    <recommendedName>
        <fullName evidence="2">IMP dehydrogenase/GMP reductase domain-containing protein</fullName>
    </recommendedName>
</protein>